<keyword evidence="6" id="KW-0732">Signal</keyword>
<dbReference type="InterPro" id="IPR022398">
    <property type="entry name" value="Peptidase_S8_His-AS"/>
</dbReference>
<dbReference type="Pfam" id="PF00082">
    <property type="entry name" value="Peptidase_S8"/>
    <property type="match status" value="1"/>
</dbReference>
<feature type="active site" description="Charge relay system" evidence="5">
    <location>
        <position position="373"/>
    </location>
</feature>
<keyword evidence="9" id="KW-1185">Reference proteome</keyword>
<evidence type="ECO:0000259" key="7">
    <source>
        <dbReference type="Pfam" id="PF00082"/>
    </source>
</evidence>
<dbReference type="PROSITE" id="PS00137">
    <property type="entry name" value="SUBTILASE_HIS"/>
    <property type="match status" value="1"/>
</dbReference>
<dbReference type="GO" id="GO:0006508">
    <property type="term" value="P:proteolysis"/>
    <property type="evidence" value="ECO:0007669"/>
    <property type="project" value="UniProtKB-KW"/>
</dbReference>
<keyword evidence="4 5" id="KW-0720">Serine protease</keyword>
<feature type="active site" description="Charge relay system" evidence="5">
    <location>
        <position position="150"/>
    </location>
</feature>
<dbReference type="InterPro" id="IPR036852">
    <property type="entry name" value="Peptidase_S8/S53_dom_sf"/>
</dbReference>
<dbReference type="Gene3D" id="3.40.50.200">
    <property type="entry name" value="Peptidase S8/S53 domain"/>
    <property type="match status" value="1"/>
</dbReference>
<accession>A0A9X2IVD9</accession>
<evidence type="ECO:0000313" key="8">
    <source>
        <dbReference type="EMBL" id="MCM6764428.1"/>
    </source>
</evidence>
<reference evidence="8" key="1">
    <citation type="submission" date="2022-06" db="EMBL/GenBank/DDBJ databases">
        <title>Whole genome shotgun sequencing (WGS) of Rathayibacter sp. ZW T2_19, isolated from stored onions (Allium cepa).</title>
        <authorList>
            <person name="Stoll D.A."/>
            <person name="Huch M."/>
        </authorList>
    </citation>
    <scope>NUCLEOTIDE SEQUENCE</scope>
    <source>
        <strain evidence="8">ZW T2_19</strain>
    </source>
</reference>
<dbReference type="InterPro" id="IPR000209">
    <property type="entry name" value="Peptidase_S8/S53_dom"/>
</dbReference>
<evidence type="ECO:0000256" key="4">
    <source>
        <dbReference type="ARBA" id="ARBA00022825"/>
    </source>
</evidence>
<comment type="caution">
    <text evidence="8">The sequence shown here is derived from an EMBL/GenBank/DDBJ whole genome shotgun (WGS) entry which is preliminary data.</text>
</comment>
<gene>
    <name evidence="8" type="ORF">NB037_18600</name>
</gene>
<keyword evidence="2 5" id="KW-0645">Protease</keyword>
<proteinExistence type="inferred from homology"/>
<evidence type="ECO:0000256" key="1">
    <source>
        <dbReference type="ARBA" id="ARBA00011073"/>
    </source>
</evidence>
<name>A0A9X2IVD9_9MICO</name>
<evidence type="ECO:0000256" key="6">
    <source>
        <dbReference type="SAM" id="SignalP"/>
    </source>
</evidence>
<dbReference type="InterPro" id="IPR015500">
    <property type="entry name" value="Peptidase_S8_subtilisin-rel"/>
</dbReference>
<dbReference type="Proteomes" id="UP001155240">
    <property type="component" value="Unassembled WGS sequence"/>
</dbReference>
<dbReference type="RefSeq" id="WP_251948426.1">
    <property type="nucleotide sequence ID" value="NZ_JAMRYM010000155.1"/>
</dbReference>
<dbReference type="SUPFAM" id="SSF52743">
    <property type="entry name" value="Subtilisin-like"/>
    <property type="match status" value="1"/>
</dbReference>
<evidence type="ECO:0000313" key="9">
    <source>
        <dbReference type="Proteomes" id="UP001155240"/>
    </source>
</evidence>
<dbReference type="EMBL" id="JAMRYM010000155">
    <property type="protein sequence ID" value="MCM6764428.1"/>
    <property type="molecule type" value="Genomic_DNA"/>
</dbReference>
<dbReference type="PROSITE" id="PS51892">
    <property type="entry name" value="SUBTILASE"/>
    <property type="match status" value="1"/>
</dbReference>
<dbReference type="PROSITE" id="PS51318">
    <property type="entry name" value="TAT"/>
    <property type="match status" value="1"/>
</dbReference>
<feature type="non-terminal residue" evidence="8">
    <location>
        <position position="453"/>
    </location>
</feature>
<evidence type="ECO:0000256" key="5">
    <source>
        <dbReference type="PROSITE-ProRule" id="PRU01240"/>
    </source>
</evidence>
<evidence type="ECO:0000256" key="3">
    <source>
        <dbReference type="ARBA" id="ARBA00022801"/>
    </source>
</evidence>
<dbReference type="GO" id="GO:0004252">
    <property type="term" value="F:serine-type endopeptidase activity"/>
    <property type="evidence" value="ECO:0007669"/>
    <property type="project" value="UniProtKB-UniRule"/>
</dbReference>
<feature type="signal peptide" evidence="6">
    <location>
        <begin position="1"/>
        <end position="44"/>
    </location>
</feature>
<comment type="similarity">
    <text evidence="1 5">Belongs to the peptidase S8 family.</text>
</comment>
<evidence type="ECO:0000256" key="2">
    <source>
        <dbReference type="ARBA" id="ARBA00022670"/>
    </source>
</evidence>
<dbReference type="PANTHER" id="PTHR43806">
    <property type="entry name" value="PEPTIDASE S8"/>
    <property type="match status" value="1"/>
</dbReference>
<feature type="domain" description="Peptidase S8/S53" evidence="7">
    <location>
        <begin position="142"/>
        <end position="414"/>
    </location>
</feature>
<organism evidence="8 9">
    <name type="scientific">Rathayibacter rubneri</name>
    <dbReference type="NCBI Taxonomy" id="2950106"/>
    <lineage>
        <taxon>Bacteria</taxon>
        <taxon>Bacillati</taxon>
        <taxon>Actinomycetota</taxon>
        <taxon>Actinomycetes</taxon>
        <taxon>Micrococcales</taxon>
        <taxon>Microbacteriaceae</taxon>
        <taxon>Rathayibacter</taxon>
    </lineage>
</organism>
<sequence>MTSPSSATASAPPAGSLLRRLGALATALAVVAGLAVAGSAPAQAAGTAGRYVVTVDSTAVSQQVVRALGVADYVTYQGGTAGFTATLTARQQAALVADSRVVSVAPADVVVEGQAQVIPSHVLTAEADKAPVLAGDGVTNYNGPAVAVIDSGVNPNADYNLKDQINCFGSGDASDKNGHGTAVSGYMAAYDDGLGTVGVAPGAPIYSVRVLDENNKGTTEGIVCGLDWVSKNAAANNIKVVNMSLAAVGADDSNCGRTNNDVMHQMVCELVGKGITVVSSAGNASTPKNLAGAVPAAYDEVLTATNIANYDGKPGSLAAVPCANVTTKDDSVAINSNFAVSAADQAHTIAAPGMCPYTTKLGGGYAYVQSGTSMSAAAVSGVVLDCLSAGGSCVGKTPAQVRAQVIAQAKAGAERGRTFAGDPTRPTTGKYFGYAISTLPTTAAPEPTPTPTA</sequence>
<dbReference type="InterPro" id="IPR006311">
    <property type="entry name" value="TAT_signal"/>
</dbReference>
<keyword evidence="3 5" id="KW-0378">Hydrolase</keyword>
<feature type="chain" id="PRO_5040771998" evidence="6">
    <location>
        <begin position="45"/>
        <end position="453"/>
    </location>
</feature>
<dbReference type="InterPro" id="IPR050131">
    <property type="entry name" value="Peptidase_S8_subtilisin-like"/>
</dbReference>
<protein>
    <submittedName>
        <fullName evidence="8">S8 family serine peptidase</fullName>
    </submittedName>
</protein>
<dbReference type="AlphaFoldDB" id="A0A9X2IVD9"/>
<dbReference type="PANTHER" id="PTHR43806:SF11">
    <property type="entry name" value="CEREVISIN-RELATED"/>
    <property type="match status" value="1"/>
</dbReference>
<dbReference type="PRINTS" id="PR00723">
    <property type="entry name" value="SUBTILISIN"/>
</dbReference>
<feature type="active site" description="Charge relay system" evidence="5">
    <location>
        <position position="179"/>
    </location>
</feature>